<evidence type="ECO:0000256" key="1">
    <source>
        <dbReference type="SAM" id="Phobius"/>
    </source>
</evidence>
<feature type="transmembrane region" description="Helical" evidence="1">
    <location>
        <begin position="14"/>
        <end position="38"/>
    </location>
</feature>
<protein>
    <submittedName>
        <fullName evidence="2">Uncharacterized protein</fullName>
    </submittedName>
</protein>
<keyword evidence="1" id="KW-1133">Transmembrane helix</keyword>
<comment type="caution">
    <text evidence="2">The sequence shown here is derived from an EMBL/GenBank/DDBJ whole genome shotgun (WGS) entry which is preliminary data.</text>
</comment>
<proteinExistence type="predicted"/>
<evidence type="ECO:0000313" key="3">
    <source>
        <dbReference type="Proteomes" id="UP001151699"/>
    </source>
</evidence>
<name>A0A9Q0MVG3_9DIPT</name>
<keyword evidence="3" id="KW-1185">Reference proteome</keyword>
<dbReference type="AlphaFoldDB" id="A0A9Q0MVG3"/>
<keyword evidence="1" id="KW-0472">Membrane</keyword>
<dbReference type="EMBL" id="WJQU01000003">
    <property type="protein sequence ID" value="KAJ6638646.1"/>
    <property type="molecule type" value="Genomic_DNA"/>
</dbReference>
<keyword evidence="1" id="KW-0812">Transmembrane</keyword>
<sequence>SFILATWIPDRPKLVALIISYLEGVCLIVQNTFLVYCFTLEYHQEQSDRISLFSIFFTVGFSVVELIEIYFIGSSSSILVKEAQRTMTLIHKCMWMNNDDRLNSSVKTFLIDEGFFTIESSNSEEEETVTLFAEKNESSSRSHIYFD</sequence>
<accession>A0A9Q0MVG3</accession>
<evidence type="ECO:0000313" key="2">
    <source>
        <dbReference type="EMBL" id="KAJ6638646.1"/>
    </source>
</evidence>
<reference evidence="2" key="1">
    <citation type="submission" date="2022-07" db="EMBL/GenBank/DDBJ databases">
        <authorList>
            <person name="Trinca V."/>
            <person name="Uliana J.V.C."/>
            <person name="Torres T.T."/>
            <person name="Ward R.J."/>
            <person name="Monesi N."/>
        </authorList>
    </citation>
    <scope>NUCLEOTIDE SEQUENCE</scope>
    <source>
        <strain evidence="2">HSMRA1968</strain>
        <tissue evidence="2">Whole embryos</tissue>
    </source>
</reference>
<feature type="transmembrane region" description="Helical" evidence="1">
    <location>
        <begin position="50"/>
        <end position="72"/>
    </location>
</feature>
<dbReference type="Proteomes" id="UP001151699">
    <property type="component" value="Chromosome X"/>
</dbReference>
<organism evidence="2 3">
    <name type="scientific">Pseudolycoriella hygida</name>
    <dbReference type="NCBI Taxonomy" id="35572"/>
    <lineage>
        <taxon>Eukaryota</taxon>
        <taxon>Metazoa</taxon>
        <taxon>Ecdysozoa</taxon>
        <taxon>Arthropoda</taxon>
        <taxon>Hexapoda</taxon>
        <taxon>Insecta</taxon>
        <taxon>Pterygota</taxon>
        <taxon>Neoptera</taxon>
        <taxon>Endopterygota</taxon>
        <taxon>Diptera</taxon>
        <taxon>Nematocera</taxon>
        <taxon>Sciaroidea</taxon>
        <taxon>Sciaridae</taxon>
        <taxon>Pseudolycoriella</taxon>
    </lineage>
</organism>
<gene>
    <name evidence="2" type="ORF">Bhyg_11383</name>
</gene>
<feature type="non-terminal residue" evidence="2">
    <location>
        <position position="147"/>
    </location>
</feature>